<feature type="binding site" evidence="4">
    <location>
        <position position="86"/>
    </location>
    <ligand>
        <name>Mg(2+)</name>
        <dbReference type="ChEBI" id="CHEBI:18420"/>
        <label>1</label>
        <note>catalytic</note>
    </ligand>
</feature>
<dbReference type="GO" id="GO:0046872">
    <property type="term" value="F:metal ion binding"/>
    <property type="evidence" value="ECO:0007669"/>
    <property type="project" value="UniProtKB-KW"/>
</dbReference>
<evidence type="ECO:0000256" key="3">
    <source>
        <dbReference type="ARBA" id="ARBA00022842"/>
    </source>
</evidence>
<evidence type="ECO:0000256" key="4">
    <source>
        <dbReference type="PIRSR" id="PIRSR600760-2"/>
    </source>
</evidence>
<dbReference type="SUPFAM" id="SSF56655">
    <property type="entry name" value="Carbohydrate phosphatase"/>
    <property type="match status" value="1"/>
</dbReference>
<organism evidence="5 6">
    <name type="scientific">Candidatus Undinarchaeum marinum</name>
    <dbReference type="NCBI Taxonomy" id="2756141"/>
    <lineage>
        <taxon>Archaea</taxon>
        <taxon>Candidatus Undinarchaeota</taxon>
        <taxon>Candidatus Undinarchaeia</taxon>
        <taxon>Candidatus Undinarchaeales</taxon>
        <taxon>Candidatus Undinarchaeaceae</taxon>
        <taxon>Candidatus Undinarchaeum</taxon>
    </lineage>
</organism>
<dbReference type="PANTHER" id="PTHR20854">
    <property type="entry name" value="INOSITOL MONOPHOSPHATASE"/>
    <property type="match status" value="1"/>
</dbReference>
<dbReference type="InterPro" id="IPR000760">
    <property type="entry name" value="Inositol_monophosphatase-like"/>
</dbReference>
<protein>
    <submittedName>
        <fullName evidence="5">Inositol monophosphatase</fullName>
    </submittedName>
</protein>
<comment type="caution">
    <text evidence="5">The sequence shown here is derived from an EMBL/GenBank/DDBJ whole genome shotgun (WGS) entry which is preliminary data.</text>
</comment>
<keyword evidence="2" id="KW-0378">Hydrolase</keyword>
<dbReference type="Gene3D" id="3.40.190.80">
    <property type="match status" value="1"/>
</dbReference>
<keyword evidence="1 4" id="KW-0479">Metal-binding</keyword>
<dbReference type="EMBL" id="DVAD01000014">
    <property type="protein sequence ID" value="HIJ99638.1"/>
    <property type="molecule type" value="Genomic_DNA"/>
</dbReference>
<dbReference type="InterPro" id="IPR020583">
    <property type="entry name" value="Inositol_monoP_metal-BS"/>
</dbReference>
<dbReference type="Proteomes" id="UP000604391">
    <property type="component" value="Unassembled WGS sequence"/>
</dbReference>
<comment type="cofactor">
    <cofactor evidence="4">
        <name>Mg(2+)</name>
        <dbReference type="ChEBI" id="CHEBI:18420"/>
    </cofactor>
</comment>
<accession>A0A832ULY9</accession>
<dbReference type="Pfam" id="PF00459">
    <property type="entry name" value="Inositol_P"/>
    <property type="match status" value="1"/>
</dbReference>
<dbReference type="GO" id="GO:0006020">
    <property type="term" value="P:inositol metabolic process"/>
    <property type="evidence" value="ECO:0007669"/>
    <property type="project" value="TreeGrafter"/>
</dbReference>
<dbReference type="GO" id="GO:0007165">
    <property type="term" value="P:signal transduction"/>
    <property type="evidence" value="ECO:0007669"/>
    <property type="project" value="TreeGrafter"/>
</dbReference>
<reference evidence="5 6" key="1">
    <citation type="journal article" name="Nat. Commun.">
        <title>Undinarchaeota illuminate DPANN phylogeny and the impact of gene transfer on archaeal evolution.</title>
        <authorList>
            <person name="Dombrowski N."/>
            <person name="Williams T.A."/>
            <person name="Sun J."/>
            <person name="Woodcroft B.J."/>
            <person name="Lee J.H."/>
            <person name="Minh B.Q."/>
            <person name="Rinke C."/>
            <person name="Spang A."/>
        </authorList>
    </citation>
    <scope>NUCLEOTIDE SEQUENCE [LARGE SCALE GENOMIC DNA]</scope>
    <source>
        <strain evidence="5">MAG_bin17</strain>
    </source>
</reference>
<feature type="binding site" evidence="4">
    <location>
        <position position="83"/>
    </location>
    <ligand>
        <name>Mg(2+)</name>
        <dbReference type="ChEBI" id="CHEBI:18420"/>
        <label>1</label>
        <note>catalytic</note>
    </ligand>
</feature>
<sequence length="258" mass="28266">MNWEKLLTEIGEKASGVLKSYYLTEEGKQEVMVGAGGDITMLADIEAEKAIVDSFNNAGKFSILTEEQGLLEVENPEYYAVVDPLDGSFNFKKGVGYFSVSLGILDLNFKPIAGYVHNVVSGNTYFASENGAFKNGQKIKGNSSTDLRSSLLHRAPDSSKKGRDTVSKICMSTRNYRTYGSLALEFCSVAEGSFDFLMHAGVPRLIDVSAAIYICRQAGCSVSDFENKDFDFSNFKVNTTNVLASANDKLHHLVLEKI</sequence>
<feature type="binding site" evidence="4">
    <location>
        <position position="66"/>
    </location>
    <ligand>
        <name>Mg(2+)</name>
        <dbReference type="ChEBI" id="CHEBI:18420"/>
        <label>1</label>
        <note>catalytic</note>
    </ligand>
</feature>
<gene>
    <name evidence="5" type="ORF">H1011_02335</name>
</gene>
<keyword evidence="3 4" id="KW-0460">Magnesium</keyword>
<keyword evidence="6" id="KW-1185">Reference proteome</keyword>
<evidence type="ECO:0000256" key="1">
    <source>
        <dbReference type="ARBA" id="ARBA00022723"/>
    </source>
</evidence>
<feature type="binding site" evidence="4">
    <location>
        <position position="85"/>
    </location>
    <ligand>
        <name>Mg(2+)</name>
        <dbReference type="ChEBI" id="CHEBI:18420"/>
        <label>1</label>
        <note>catalytic</note>
    </ligand>
</feature>
<evidence type="ECO:0000313" key="6">
    <source>
        <dbReference type="Proteomes" id="UP000604391"/>
    </source>
</evidence>
<dbReference type="PROSITE" id="PS00629">
    <property type="entry name" value="IMP_1"/>
    <property type="match status" value="1"/>
</dbReference>
<proteinExistence type="predicted"/>
<dbReference type="PRINTS" id="PR00377">
    <property type="entry name" value="IMPHPHTASES"/>
</dbReference>
<dbReference type="Gene3D" id="3.30.540.10">
    <property type="entry name" value="Fructose-1,6-Bisphosphatase, subunit A, domain 1"/>
    <property type="match status" value="1"/>
</dbReference>
<name>A0A832ULY9_9ARCH</name>
<dbReference type="AlphaFoldDB" id="A0A832ULY9"/>
<feature type="binding site" evidence="4">
    <location>
        <position position="207"/>
    </location>
    <ligand>
        <name>Mg(2+)</name>
        <dbReference type="ChEBI" id="CHEBI:18420"/>
        <label>1</label>
        <note>catalytic</note>
    </ligand>
</feature>
<evidence type="ECO:0000256" key="2">
    <source>
        <dbReference type="ARBA" id="ARBA00022801"/>
    </source>
</evidence>
<evidence type="ECO:0000313" key="5">
    <source>
        <dbReference type="EMBL" id="HIJ99638.1"/>
    </source>
</evidence>
<dbReference type="PANTHER" id="PTHR20854:SF4">
    <property type="entry name" value="INOSITOL-1-MONOPHOSPHATASE-RELATED"/>
    <property type="match status" value="1"/>
</dbReference>
<dbReference type="GO" id="GO:0008934">
    <property type="term" value="F:inositol monophosphate 1-phosphatase activity"/>
    <property type="evidence" value="ECO:0007669"/>
    <property type="project" value="TreeGrafter"/>
</dbReference>